<dbReference type="AlphaFoldDB" id="A0A3M0SY11"/>
<accession>A0A3M0SY11</accession>
<comment type="caution">
    <text evidence="1">The sequence shown here is derived from an EMBL/GenBank/DDBJ whole genome shotgun (WGS) entry which is preliminary data.</text>
</comment>
<keyword evidence="1" id="KW-0808">Transferase</keyword>
<evidence type="ECO:0000313" key="2">
    <source>
        <dbReference type="Proteomes" id="UP000277999"/>
    </source>
</evidence>
<dbReference type="RefSeq" id="WP_122057949.1">
    <property type="nucleotide sequence ID" value="NZ_RFAQ01000006.1"/>
</dbReference>
<reference evidence="1 2" key="1">
    <citation type="submission" date="2018-10" db="EMBL/GenBank/DDBJ databases">
        <title>Genome-centric metagenomics revealed C2 chemical producing, CO utilizing Clostridium with novel acetogenic gene cluster.</title>
        <authorList>
            <person name="Kang H."/>
            <person name="Park B."/>
            <person name="Choi I.G."/>
            <person name="Chang I.S."/>
        </authorList>
    </citation>
    <scope>NUCLEOTIDE SEQUENCE [LARGE SCALE GENOMIC DNA]</scope>
    <source>
        <strain evidence="1 2">H21-9</strain>
    </source>
</reference>
<gene>
    <name evidence="1" type="ORF">D9O40_03535</name>
</gene>
<organism evidence="1 2">
    <name type="scientific">Clostridium autoethanogenum</name>
    <dbReference type="NCBI Taxonomy" id="84023"/>
    <lineage>
        <taxon>Bacteria</taxon>
        <taxon>Bacillati</taxon>
        <taxon>Bacillota</taxon>
        <taxon>Clostridia</taxon>
        <taxon>Eubacteriales</taxon>
        <taxon>Clostridiaceae</taxon>
        <taxon>Clostridium</taxon>
    </lineage>
</organism>
<name>A0A3M0SY11_9CLOT</name>
<proteinExistence type="predicted"/>
<sequence>MIGNKFNLATVRKYKEKLDNLGSMVNDLLYGIGLQKINKEDKEILIRSFDNVVKLSGMYNDVAEQVISNKQIITNDPQKYIGDNLSNACTLTEMVYNKYKHLSRFGK</sequence>
<protein>
    <submittedName>
        <fullName evidence="1">Glycosyl transferase</fullName>
    </submittedName>
</protein>
<dbReference type="GO" id="GO:0016740">
    <property type="term" value="F:transferase activity"/>
    <property type="evidence" value="ECO:0007669"/>
    <property type="project" value="UniProtKB-KW"/>
</dbReference>
<evidence type="ECO:0000313" key="1">
    <source>
        <dbReference type="EMBL" id="RMD03226.1"/>
    </source>
</evidence>
<dbReference type="EMBL" id="RFAQ01000006">
    <property type="protein sequence ID" value="RMD03226.1"/>
    <property type="molecule type" value="Genomic_DNA"/>
</dbReference>
<dbReference type="Proteomes" id="UP000277999">
    <property type="component" value="Unassembled WGS sequence"/>
</dbReference>